<reference evidence="2 3" key="1">
    <citation type="submission" date="2013-02" db="EMBL/GenBank/DDBJ databases">
        <title>The Genome Sequence of Plasmodium vinckei vinckei.</title>
        <authorList>
            <consortium name="The Broad Institute Genome Sequencing Platform"/>
            <consortium name="The Broad Institute Genome Sequencing Center for Infectious Disease"/>
            <person name="Neafsey D."/>
            <person name="Cheeseman I."/>
            <person name="Volkman S."/>
            <person name="Adams J."/>
            <person name="Walker B."/>
            <person name="Young S.K."/>
            <person name="Zeng Q."/>
            <person name="Gargeya S."/>
            <person name="Fitzgerald M."/>
            <person name="Haas B."/>
            <person name="Abouelleil A."/>
            <person name="Alvarado L."/>
            <person name="Arachchi H.M."/>
            <person name="Berlin A.M."/>
            <person name="Chapman S.B."/>
            <person name="Dewar J."/>
            <person name="Goldberg J."/>
            <person name="Griggs A."/>
            <person name="Gujja S."/>
            <person name="Hansen M."/>
            <person name="Howarth C."/>
            <person name="Imamovic A."/>
            <person name="Larimer J."/>
            <person name="McCowan C."/>
            <person name="Murphy C."/>
            <person name="Neiman D."/>
            <person name="Pearson M."/>
            <person name="Priest M."/>
            <person name="Roberts A."/>
            <person name="Saif S."/>
            <person name="Shea T."/>
            <person name="Sisk P."/>
            <person name="Sykes S."/>
            <person name="Wortman J."/>
            <person name="Nusbaum C."/>
            <person name="Birren B."/>
        </authorList>
    </citation>
    <scope>NUCLEOTIDE SEQUENCE [LARGE SCALE GENOMIC DNA]</scope>
    <source>
        <strain evidence="3">vinckei</strain>
    </source>
</reference>
<dbReference type="EMBL" id="KL446951">
    <property type="protein sequence ID" value="KEG01637.1"/>
    <property type="molecule type" value="Genomic_DNA"/>
</dbReference>
<dbReference type="AlphaFoldDB" id="A0A081ID79"/>
<dbReference type="NCBIfam" id="TIGR01597">
    <property type="entry name" value="PYST-B"/>
    <property type="match status" value="1"/>
</dbReference>
<evidence type="ECO:0000313" key="3">
    <source>
        <dbReference type="Proteomes" id="UP000030681"/>
    </source>
</evidence>
<gene>
    <name evidence="2" type="ORF">YYE_03737</name>
</gene>
<sequence length="278" mass="33351">MIFFPIIICFFEYVKKELHFINEGIYFERNIINFRNNRTLADADNQCDLNKFYESALSLADKLNDYNDGDGEITNIRNAIDSQIKNHKENNTLPNLNNADKKTKKLIYELQTEFEEVKKDLDNKRNNELATQPIQNKKIIKKDKNISVSKNDHFKQLKNYENVLLSDDDSFEDYNMKDYILEDYNLEDYYLEDYNLEDEKSKSYPRSRPDKYLIKRKLKSLTKKLLLILWSFIATTIAIYTTGFWIFGVRYIVSLHYLIKYAKKIHKYSSELRKPYRR</sequence>
<evidence type="ECO:0000256" key="1">
    <source>
        <dbReference type="SAM" id="Phobius"/>
    </source>
</evidence>
<feature type="transmembrane region" description="Helical" evidence="1">
    <location>
        <begin position="225"/>
        <end position="247"/>
    </location>
</feature>
<keyword evidence="1" id="KW-0472">Membrane</keyword>
<protein>
    <recommendedName>
        <fullName evidence="4">Fam-b protein</fullName>
    </recommendedName>
</protein>
<organism evidence="2 3">
    <name type="scientific">Plasmodium vinckei vinckei</name>
    <dbReference type="NCBI Taxonomy" id="54757"/>
    <lineage>
        <taxon>Eukaryota</taxon>
        <taxon>Sar</taxon>
        <taxon>Alveolata</taxon>
        <taxon>Apicomplexa</taxon>
        <taxon>Aconoidasida</taxon>
        <taxon>Haemosporida</taxon>
        <taxon>Plasmodiidae</taxon>
        <taxon>Plasmodium</taxon>
        <taxon>Plasmodium (Vinckeia)</taxon>
    </lineage>
</organism>
<accession>A0A081ID79</accession>
<dbReference type="InterPro" id="IPR006484">
    <property type="entry name" value="PYST_B"/>
</dbReference>
<keyword evidence="1" id="KW-0812">Transmembrane</keyword>
<dbReference type="Pfam" id="PF09592">
    <property type="entry name" value="DUF2031"/>
    <property type="match status" value="1"/>
</dbReference>
<proteinExistence type="predicted"/>
<keyword evidence="1" id="KW-1133">Transmembrane helix</keyword>
<name>A0A081ID79_PLAVN</name>
<dbReference type="Proteomes" id="UP000030681">
    <property type="component" value="Unassembled WGS sequence"/>
</dbReference>
<evidence type="ECO:0000313" key="2">
    <source>
        <dbReference type="EMBL" id="KEG01637.1"/>
    </source>
</evidence>
<evidence type="ECO:0008006" key="4">
    <source>
        <dbReference type="Google" id="ProtNLM"/>
    </source>
</evidence>